<evidence type="ECO:0000259" key="7">
    <source>
        <dbReference type="PROSITE" id="PS51471"/>
    </source>
</evidence>
<dbReference type="PANTHER" id="PTHR10869:SF246">
    <property type="entry name" value="TRANSMEMBRANE PROLYL 4-HYDROXYLASE"/>
    <property type="match status" value="1"/>
</dbReference>
<feature type="region of interest" description="Disordered" evidence="6">
    <location>
        <begin position="192"/>
        <end position="216"/>
    </location>
</feature>
<dbReference type="PANTHER" id="PTHR10869">
    <property type="entry name" value="PROLYL 4-HYDROXYLASE ALPHA SUBUNIT"/>
    <property type="match status" value="1"/>
</dbReference>
<dbReference type="InterPro" id="IPR005123">
    <property type="entry name" value="Oxoglu/Fe-dep_dioxygenase_dom"/>
</dbReference>
<evidence type="ECO:0000256" key="2">
    <source>
        <dbReference type="ARBA" id="ARBA00022723"/>
    </source>
</evidence>
<dbReference type="Gene3D" id="2.60.120.620">
    <property type="entry name" value="q2cbj1_9rhob like domain"/>
    <property type="match status" value="1"/>
</dbReference>
<dbReference type="InterPro" id="IPR044862">
    <property type="entry name" value="Pro_4_hyd_alph_FE2OG_OXY"/>
</dbReference>
<dbReference type="VEuPathDB" id="ToxoDB:CSUI_008055"/>
<evidence type="ECO:0000256" key="1">
    <source>
        <dbReference type="ARBA" id="ARBA00001961"/>
    </source>
</evidence>
<feature type="domain" description="Fe2OG dioxygenase" evidence="7">
    <location>
        <begin position="314"/>
        <end position="451"/>
    </location>
</feature>
<dbReference type="GO" id="GO:0004656">
    <property type="term" value="F:procollagen-proline 4-dioxygenase activity"/>
    <property type="evidence" value="ECO:0007669"/>
    <property type="project" value="TreeGrafter"/>
</dbReference>
<dbReference type="OrthoDB" id="330757at2759"/>
<keyword evidence="2" id="KW-0479">Metal-binding</keyword>
<evidence type="ECO:0000313" key="8">
    <source>
        <dbReference type="EMBL" id="PHJ18122.1"/>
    </source>
</evidence>
<dbReference type="Pfam" id="PF13640">
    <property type="entry name" value="2OG-FeII_Oxy_3"/>
    <property type="match status" value="1"/>
</dbReference>
<evidence type="ECO:0000256" key="3">
    <source>
        <dbReference type="ARBA" id="ARBA00022964"/>
    </source>
</evidence>
<sequence>MSFLAGEYLRPFFGVNNVSGQTLHEVGTAAVGTDQVDVAEEALHFSVNTRNIRSPFPAYRLGKEKAYQGDVKEGEQGTEEKRLQKVVDKQELDGDAVLPLAELLDVCKLEARPRPVRVDLSVKGRMTGAQSEYVFSASSRGHRCSACSPACPASCRRGTEVSDSGNRGGGRGPEAQEREAVLPQLSLRTSCTPSPSQLLFSPSSRECSSFPPASPGSGDELRDAFLLEGVLSSKECEWLWTRVENGPGFTYWDSTHTASETYRSAYTVEIFHPVLADLIWERIKDLVIPEVTIDENDEERAERDLVGDWIACGVNPHMLFARYTDGAHFGPHTDGCTAVDFNTRTLWPAVLYLNDVEDGGETLVIADGQKTSPMIQDDKGRHTADPRWVVDAVEARAGRMLFFYHTQMHEGRRVGPGSTKYIIRTDIFYRRKTPMLTSPKDREAFVLWQRAQLLAEEGSTDDAAVLFRRSVKLSPGLAAVYGMA</sequence>
<feature type="region of interest" description="Disordered" evidence="6">
    <location>
        <begin position="154"/>
        <end position="177"/>
    </location>
</feature>
<dbReference type="AlphaFoldDB" id="A0A2C6KNR8"/>
<dbReference type="GO" id="GO:0005783">
    <property type="term" value="C:endoplasmic reticulum"/>
    <property type="evidence" value="ECO:0007669"/>
    <property type="project" value="TreeGrafter"/>
</dbReference>
<comment type="cofactor">
    <cofactor evidence="1">
        <name>L-ascorbate</name>
        <dbReference type="ChEBI" id="CHEBI:38290"/>
    </cofactor>
</comment>
<name>A0A2C6KNR8_9APIC</name>
<keyword evidence="4" id="KW-0560">Oxidoreductase</keyword>
<keyword evidence="3" id="KW-0223">Dioxygenase</keyword>
<organism evidence="8 9">
    <name type="scientific">Cystoisospora suis</name>
    <dbReference type="NCBI Taxonomy" id="483139"/>
    <lineage>
        <taxon>Eukaryota</taxon>
        <taxon>Sar</taxon>
        <taxon>Alveolata</taxon>
        <taxon>Apicomplexa</taxon>
        <taxon>Conoidasida</taxon>
        <taxon>Coccidia</taxon>
        <taxon>Eucoccidiorida</taxon>
        <taxon>Eimeriorina</taxon>
        <taxon>Sarcocystidae</taxon>
        <taxon>Cystoisospora</taxon>
    </lineage>
</organism>
<dbReference type="PROSITE" id="PS51471">
    <property type="entry name" value="FE2OG_OXY"/>
    <property type="match status" value="1"/>
</dbReference>
<evidence type="ECO:0000313" key="9">
    <source>
        <dbReference type="Proteomes" id="UP000221165"/>
    </source>
</evidence>
<dbReference type="SMART" id="SM00702">
    <property type="entry name" value="P4Hc"/>
    <property type="match status" value="1"/>
</dbReference>
<dbReference type="GeneID" id="94431405"/>
<evidence type="ECO:0000256" key="4">
    <source>
        <dbReference type="ARBA" id="ARBA00023002"/>
    </source>
</evidence>
<dbReference type="Proteomes" id="UP000221165">
    <property type="component" value="Unassembled WGS sequence"/>
</dbReference>
<dbReference type="InterPro" id="IPR045054">
    <property type="entry name" value="P4HA-like"/>
</dbReference>
<proteinExistence type="predicted"/>
<dbReference type="EMBL" id="MIGC01004396">
    <property type="protein sequence ID" value="PHJ18122.1"/>
    <property type="molecule type" value="Genomic_DNA"/>
</dbReference>
<comment type="caution">
    <text evidence="8">The sequence shown here is derived from an EMBL/GenBank/DDBJ whole genome shotgun (WGS) entry which is preliminary data.</text>
</comment>
<evidence type="ECO:0000256" key="6">
    <source>
        <dbReference type="SAM" id="MobiDB-lite"/>
    </source>
</evidence>
<keyword evidence="5" id="KW-0408">Iron</keyword>
<dbReference type="InterPro" id="IPR006620">
    <property type="entry name" value="Pro_4_hyd_alph"/>
</dbReference>
<protein>
    <submittedName>
        <fullName evidence="8">Tetratricopeptide repeat-containing protein</fullName>
    </submittedName>
</protein>
<accession>A0A2C6KNR8</accession>
<evidence type="ECO:0000256" key="5">
    <source>
        <dbReference type="ARBA" id="ARBA00023004"/>
    </source>
</evidence>
<gene>
    <name evidence="8" type="ORF">CSUI_008055</name>
</gene>
<dbReference type="GO" id="GO:0031418">
    <property type="term" value="F:L-ascorbic acid binding"/>
    <property type="evidence" value="ECO:0007669"/>
    <property type="project" value="InterPro"/>
</dbReference>
<feature type="compositionally biased region" description="Low complexity" evidence="6">
    <location>
        <begin position="193"/>
        <end position="204"/>
    </location>
</feature>
<dbReference type="RefSeq" id="XP_067919832.1">
    <property type="nucleotide sequence ID" value="XM_068068194.1"/>
</dbReference>
<reference evidence="8 9" key="1">
    <citation type="journal article" date="2017" name="Int. J. Parasitol.">
        <title>The genome of the protozoan parasite Cystoisospora suis and a reverse vaccinology approach to identify vaccine candidates.</title>
        <authorList>
            <person name="Palmieri N."/>
            <person name="Shrestha A."/>
            <person name="Ruttkowski B."/>
            <person name="Beck T."/>
            <person name="Vogl C."/>
            <person name="Tomley F."/>
            <person name="Blake D.P."/>
            <person name="Joachim A."/>
        </authorList>
    </citation>
    <scope>NUCLEOTIDE SEQUENCE [LARGE SCALE GENOMIC DNA]</scope>
    <source>
        <strain evidence="8 9">Wien I</strain>
    </source>
</reference>
<dbReference type="GO" id="GO:0005506">
    <property type="term" value="F:iron ion binding"/>
    <property type="evidence" value="ECO:0007669"/>
    <property type="project" value="InterPro"/>
</dbReference>
<keyword evidence="9" id="KW-1185">Reference proteome</keyword>